<sequence>MILLIARLLPAPTRQSAPGADAASTSRDCNSITAFTRSSLDILAGGTAGANKSSWVRSGFFIGMSSYKDRVPRKRGYEMIDKCAKFEEVCERKSGRSNDRNRTGLWGGHPVRKMEGPAVRLPIQKVADAVMIMLTDHGNGLPDQRMEWMGDDHVEAWIPGIMTLLPRLVDEPGRRWPPCCKRPK</sequence>
<protein>
    <submittedName>
        <fullName evidence="1">Uncharacterized protein</fullName>
    </submittedName>
</protein>
<accession>A0ABV2HVD8</accession>
<evidence type="ECO:0000313" key="1">
    <source>
        <dbReference type="EMBL" id="MET3594576.1"/>
    </source>
</evidence>
<gene>
    <name evidence="1" type="ORF">ABID26_003984</name>
</gene>
<evidence type="ECO:0000313" key="2">
    <source>
        <dbReference type="Proteomes" id="UP001549036"/>
    </source>
</evidence>
<keyword evidence="2" id="KW-1185">Reference proteome</keyword>
<organism evidence="1 2">
    <name type="scientific">Mesorhizobium shonense</name>
    <dbReference type="NCBI Taxonomy" id="1209948"/>
    <lineage>
        <taxon>Bacteria</taxon>
        <taxon>Pseudomonadati</taxon>
        <taxon>Pseudomonadota</taxon>
        <taxon>Alphaproteobacteria</taxon>
        <taxon>Hyphomicrobiales</taxon>
        <taxon>Phyllobacteriaceae</taxon>
        <taxon>Mesorhizobium</taxon>
    </lineage>
</organism>
<dbReference type="Proteomes" id="UP001549036">
    <property type="component" value="Unassembled WGS sequence"/>
</dbReference>
<name>A0ABV2HVD8_9HYPH</name>
<proteinExistence type="predicted"/>
<comment type="caution">
    <text evidence="1">The sequence shown here is derived from an EMBL/GenBank/DDBJ whole genome shotgun (WGS) entry which is preliminary data.</text>
</comment>
<reference evidence="1 2" key="1">
    <citation type="submission" date="2024-06" db="EMBL/GenBank/DDBJ databases">
        <title>Genomic Encyclopedia of Type Strains, Phase IV (KMG-IV): sequencing the most valuable type-strain genomes for metagenomic binning, comparative biology and taxonomic classification.</title>
        <authorList>
            <person name="Goeker M."/>
        </authorList>
    </citation>
    <scope>NUCLEOTIDE SEQUENCE [LARGE SCALE GENOMIC DNA]</scope>
    <source>
        <strain evidence="1 2">DSM 29846</strain>
    </source>
</reference>
<dbReference type="EMBL" id="JBEPLM010000007">
    <property type="protein sequence ID" value="MET3594576.1"/>
    <property type="molecule type" value="Genomic_DNA"/>
</dbReference>